<dbReference type="InterPro" id="IPR006935">
    <property type="entry name" value="Helicase/UvrB_N"/>
</dbReference>
<proteinExistence type="predicted"/>
<feature type="domain" description="Helicase ATP-binding" evidence="1">
    <location>
        <begin position="138"/>
        <end position="309"/>
    </location>
</feature>
<dbReference type="OrthoDB" id="9759819at2"/>
<reference evidence="2 3" key="1">
    <citation type="journal article" date="2015" name="Int. J. Syst. Evol. Microbiol.">
        <title>Flavisolibacter ginsenosidimutans sp. nov., with ginsenoside-converting activity isolated from soil used for cultivating ginseng.</title>
        <authorList>
            <person name="Zhao Y."/>
            <person name="Liu Q."/>
            <person name="Kang M.S."/>
            <person name="Jin F."/>
            <person name="Yu H."/>
            <person name="Im W.T."/>
        </authorList>
    </citation>
    <scope>NUCLEOTIDE SEQUENCE [LARGE SCALE GENOMIC DNA]</scope>
    <source>
        <strain evidence="2 3">Gsoil 636</strain>
    </source>
</reference>
<dbReference type="EMBL" id="CP042433">
    <property type="protein sequence ID" value="QEC56698.1"/>
    <property type="molecule type" value="Genomic_DNA"/>
</dbReference>
<dbReference type="Proteomes" id="UP000321204">
    <property type="component" value="Chromosome"/>
</dbReference>
<dbReference type="PANTHER" id="PTHR47396:SF1">
    <property type="entry name" value="ATP-DEPENDENT HELICASE IRC3-RELATED"/>
    <property type="match status" value="1"/>
</dbReference>
<keyword evidence="3" id="KW-1185">Reference proteome</keyword>
<dbReference type="PANTHER" id="PTHR47396">
    <property type="entry name" value="TYPE I RESTRICTION ENZYME ECOKI R PROTEIN"/>
    <property type="match status" value="1"/>
</dbReference>
<sequence length="1080" mass="122642">MALILPKVLKLIFQSNGNEVWQYFSTETTLDSIQIISATPFVIESAGIHYFLTSDSSDSNIDAYEYALLTTKKTKKKDLPSGRIKIKRWIKHPLFQNRTSDEVITTWVDSFRLVKENEQANIKGLRSPQVGALYSILAHVQNPDEKAIVVMPTGTGKTETMLATLIANSCNKLLVSVPSDSLRTQISEKFITLGLLKEYGIVNPSCLNPIVGIINHAFSNVEELQEFVSKCNVVVSTMNLLTSLSLEQKAILNHFFSHFFVDEAHHSEADTWKELIERFDPSKVILFTATPFRNDGKSLQGKIIFNFSLRKAQEQKYYKTINYLPIREYNKKLADEKIAERAVQQLKADLTAGFKHILMARCMSKRRALEVFDHYQRFPEHNPVVVYTGAPGLAAKIEAIKKGNHSIIVCVNMLGEGFDLPNLKIAAIHDERQSIPVTLQFIGRFTRTSYSQLGNASFVTNTAYPPIHEELDQLYARNADWNLLLPRLSANATQKEISIKEFLDGFSNLDDSLIPFTQINPALSTIIYKTNVNAWKPAKHYWEELFSDYEHVFSDTNHKDTLVIILGKIEQVEWGTFVSVQNLKWDVIVIHWDVGPAFNRVFLNTSIKQYSGIELLEKIFGEGNLNLITGMGVFRIFYDVNRLSLFNVGTRRGIGQDITFQSYFGKGVQDGIKLLEQGTLIKNNIFGVGYKDGEKTSLGCSVKGKIWSYQRGNLDELTKWCKTIGAIVEDETIDPNIVLKHTLAVESLDERPKNVMPVLIDWNPEMYENTENRYGLTINGVPLDLAHAELNLLNPTLDQALQFSLDTDRFSVQFQIDLGKNAATEENYYQVKQLTTETCFIQFGARTESLLQFFQHYVPTIWFADGSQLFGNLYVKLKSQPDGISLDNIIADDWTGVNIEKESQDIAPYVQDSIQYYFIEKIRNEFQFIYDDDGKGEIADIIGINDTGSAINVHLYHLKYARNGQTSNNIDNFYQVCGQAQKSLKWKHKDSREIFTHLFKRKTKTLGNNSCSRIVKGTEDDLEKFLEQAKWTKPVRYHMYIVQPSLSKGNASSDILLLLGNVQHCLATIGNIDLTVYASQ</sequence>
<dbReference type="CDD" id="cd18785">
    <property type="entry name" value="SF2_C"/>
    <property type="match status" value="1"/>
</dbReference>
<dbReference type="SMART" id="SM00487">
    <property type="entry name" value="DEXDc"/>
    <property type="match status" value="1"/>
</dbReference>
<dbReference type="GO" id="GO:0016787">
    <property type="term" value="F:hydrolase activity"/>
    <property type="evidence" value="ECO:0007669"/>
    <property type="project" value="InterPro"/>
</dbReference>
<dbReference type="KEGG" id="fgg:FSB75_12585"/>
<keyword evidence="2" id="KW-0378">Hydrolase</keyword>
<dbReference type="GO" id="GO:0005829">
    <property type="term" value="C:cytosol"/>
    <property type="evidence" value="ECO:0007669"/>
    <property type="project" value="TreeGrafter"/>
</dbReference>
<keyword evidence="2" id="KW-0547">Nucleotide-binding</keyword>
<organism evidence="2 3">
    <name type="scientific">Flavisolibacter ginsenosidimutans</name>
    <dbReference type="NCBI Taxonomy" id="661481"/>
    <lineage>
        <taxon>Bacteria</taxon>
        <taxon>Pseudomonadati</taxon>
        <taxon>Bacteroidota</taxon>
        <taxon>Chitinophagia</taxon>
        <taxon>Chitinophagales</taxon>
        <taxon>Chitinophagaceae</taxon>
        <taxon>Flavisolibacter</taxon>
    </lineage>
</organism>
<dbReference type="Gene3D" id="3.40.50.300">
    <property type="entry name" value="P-loop containing nucleotide triphosphate hydrolases"/>
    <property type="match status" value="2"/>
</dbReference>
<dbReference type="RefSeq" id="WP_146787950.1">
    <property type="nucleotide sequence ID" value="NZ_BAABIO010000003.1"/>
</dbReference>
<dbReference type="CDD" id="cd17926">
    <property type="entry name" value="DEXHc_RE"/>
    <property type="match status" value="1"/>
</dbReference>
<evidence type="ECO:0000259" key="1">
    <source>
        <dbReference type="PROSITE" id="PS51192"/>
    </source>
</evidence>
<dbReference type="SUPFAM" id="SSF52540">
    <property type="entry name" value="P-loop containing nucleoside triphosphate hydrolases"/>
    <property type="match status" value="1"/>
</dbReference>
<gene>
    <name evidence="2" type="ORF">FSB75_12585</name>
</gene>
<accession>A0A5B8UJF3</accession>
<keyword evidence="2" id="KW-0067">ATP-binding</keyword>
<keyword evidence="2" id="KW-0347">Helicase</keyword>
<dbReference type="InterPro" id="IPR050742">
    <property type="entry name" value="Helicase_Restrict-Modif_Enz"/>
</dbReference>
<protein>
    <submittedName>
        <fullName evidence="2">DEAD/DEAH box helicase</fullName>
    </submittedName>
</protein>
<dbReference type="GO" id="GO:0005524">
    <property type="term" value="F:ATP binding"/>
    <property type="evidence" value="ECO:0007669"/>
    <property type="project" value="InterPro"/>
</dbReference>
<dbReference type="InterPro" id="IPR014001">
    <property type="entry name" value="Helicase_ATP-bd"/>
</dbReference>
<evidence type="ECO:0000313" key="3">
    <source>
        <dbReference type="Proteomes" id="UP000321204"/>
    </source>
</evidence>
<dbReference type="GO" id="GO:0004386">
    <property type="term" value="F:helicase activity"/>
    <property type="evidence" value="ECO:0007669"/>
    <property type="project" value="UniProtKB-KW"/>
</dbReference>
<dbReference type="InterPro" id="IPR027417">
    <property type="entry name" value="P-loop_NTPase"/>
</dbReference>
<dbReference type="PROSITE" id="PS51192">
    <property type="entry name" value="HELICASE_ATP_BIND_1"/>
    <property type="match status" value="1"/>
</dbReference>
<name>A0A5B8UJF3_9BACT</name>
<dbReference type="AlphaFoldDB" id="A0A5B8UJF3"/>
<dbReference type="Pfam" id="PF04851">
    <property type="entry name" value="ResIII"/>
    <property type="match status" value="1"/>
</dbReference>
<evidence type="ECO:0000313" key="2">
    <source>
        <dbReference type="EMBL" id="QEC56698.1"/>
    </source>
</evidence>
<dbReference type="GO" id="GO:0003677">
    <property type="term" value="F:DNA binding"/>
    <property type="evidence" value="ECO:0007669"/>
    <property type="project" value="InterPro"/>
</dbReference>